<dbReference type="Proteomes" id="UP000521872">
    <property type="component" value="Unassembled WGS sequence"/>
</dbReference>
<dbReference type="InterPro" id="IPR029058">
    <property type="entry name" value="AB_hydrolase_fold"/>
</dbReference>
<keyword evidence="5" id="KW-0732">Signal</keyword>
<evidence type="ECO:0000256" key="1">
    <source>
        <dbReference type="ARBA" id="ARBA00023157"/>
    </source>
</evidence>
<evidence type="ECO:0000256" key="5">
    <source>
        <dbReference type="SAM" id="SignalP"/>
    </source>
</evidence>
<comment type="caution">
    <text evidence="7">The sequence shown here is derived from an EMBL/GenBank/DDBJ whole genome shotgun (WGS) entry which is preliminary data.</text>
</comment>
<evidence type="ECO:0000313" key="8">
    <source>
        <dbReference type="Proteomes" id="UP000521872"/>
    </source>
</evidence>
<dbReference type="CDD" id="cd00519">
    <property type="entry name" value="Lipase_3"/>
    <property type="match status" value="1"/>
</dbReference>
<dbReference type="PANTHER" id="PTHR45856">
    <property type="entry name" value="ALPHA/BETA-HYDROLASES SUPERFAMILY PROTEIN"/>
    <property type="match status" value="1"/>
</dbReference>
<dbReference type="PANTHER" id="PTHR45856:SF25">
    <property type="entry name" value="FUNGAL LIPASE-LIKE DOMAIN-CONTAINING PROTEIN"/>
    <property type="match status" value="1"/>
</dbReference>
<feature type="signal peptide" evidence="5">
    <location>
        <begin position="1"/>
        <end position="17"/>
    </location>
</feature>
<proteinExistence type="inferred from homology"/>
<evidence type="ECO:0000256" key="2">
    <source>
        <dbReference type="ARBA" id="ARBA00043996"/>
    </source>
</evidence>
<name>A0A8H4QJ92_9AGAR</name>
<keyword evidence="1" id="KW-1015">Disulfide bond</keyword>
<comment type="similarity">
    <text evidence="2">Belongs to the AB hydrolase superfamily. Lipase family. Class 3 subfamily.</text>
</comment>
<dbReference type="InterPro" id="IPR051218">
    <property type="entry name" value="Sec_MonoDiacylglyc_Lipase"/>
</dbReference>
<dbReference type="GO" id="GO:0006629">
    <property type="term" value="P:lipid metabolic process"/>
    <property type="evidence" value="ECO:0007669"/>
    <property type="project" value="InterPro"/>
</dbReference>
<feature type="chain" id="PRO_5034661679" description="Fungal lipase-type domain-containing protein" evidence="5">
    <location>
        <begin position="18"/>
        <end position="301"/>
    </location>
</feature>
<keyword evidence="8" id="KW-1185">Reference proteome</keyword>
<dbReference type="Pfam" id="PF01764">
    <property type="entry name" value="Lipase_3"/>
    <property type="match status" value="1"/>
</dbReference>
<organism evidence="7 8">
    <name type="scientific">Agrocybe pediades</name>
    <dbReference type="NCBI Taxonomy" id="84607"/>
    <lineage>
        <taxon>Eukaryota</taxon>
        <taxon>Fungi</taxon>
        <taxon>Dikarya</taxon>
        <taxon>Basidiomycota</taxon>
        <taxon>Agaricomycotina</taxon>
        <taxon>Agaricomycetes</taxon>
        <taxon>Agaricomycetidae</taxon>
        <taxon>Agaricales</taxon>
        <taxon>Agaricineae</taxon>
        <taxon>Strophariaceae</taxon>
        <taxon>Agrocybe</taxon>
    </lineage>
</organism>
<sequence length="301" mass="32204">MLSLAYLLLFFAGSVLSAPAGLSSTTFPESRKKGAISILTPAEVASFKSFTHFAASAFPPELTLPWDCGKNCEANPDFNTTAAGGDGGSIQYWYVGYSPSHESVIVGYQGTDVEKIEAIITDLLAFQTGLDLANFPGVSSAVKVHLGFHEAHKRSSGEILNAVKETIARHGAKKVITVGHSLGGALALLSGVFLPLHIPNVTFETVTYGMPRVGNPEFADYVDTHLALRHINNKRDPVPILPFADWNYRHPSGEIHIMDNNEWANCPGQENPSTSCIVGAVPNLGASHPEDHPGPYDGVTI</sequence>
<dbReference type="EMBL" id="JAACJL010000057">
    <property type="protein sequence ID" value="KAF4612125.1"/>
    <property type="molecule type" value="Genomic_DNA"/>
</dbReference>
<comment type="catalytic activity">
    <reaction evidence="4">
        <text>a monoacylglycerol + H2O = glycerol + a fatty acid + H(+)</text>
        <dbReference type="Rhea" id="RHEA:15245"/>
        <dbReference type="ChEBI" id="CHEBI:15377"/>
        <dbReference type="ChEBI" id="CHEBI:15378"/>
        <dbReference type="ChEBI" id="CHEBI:17408"/>
        <dbReference type="ChEBI" id="CHEBI:17754"/>
        <dbReference type="ChEBI" id="CHEBI:28868"/>
    </reaction>
</comment>
<dbReference type="Gene3D" id="3.40.50.1820">
    <property type="entry name" value="alpha/beta hydrolase"/>
    <property type="match status" value="1"/>
</dbReference>
<evidence type="ECO:0000256" key="4">
    <source>
        <dbReference type="ARBA" id="ARBA00048461"/>
    </source>
</evidence>
<dbReference type="InterPro" id="IPR002921">
    <property type="entry name" value="Fungal_lipase-type"/>
</dbReference>
<evidence type="ECO:0000256" key="3">
    <source>
        <dbReference type="ARBA" id="ARBA00047591"/>
    </source>
</evidence>
<dbReference type="AlphaFoldDB" id="A0A8H4QJ92"/>
<evidence type="ECO:0000313" key="7">
    <source>
        <dbReference type="EMBL" id="KAF4612125.1"/>
    </source>
</evidence>
<feature type="domain" description="Fungal lipase-type" evidence="6">
    <location>
        <begin position="106"/>
        <end position="244"/>
    </location>
</feature>
<comment type="catalytic activity">
    <reaction evidence="3">
        <text>a diacylglycerol + H2O = a monoacylglycerol + a fatty acid + H(+)</text>
        <dbReference type="Rhea" id="RHEA:32731"/>
        <dbReference type="ChEBI" id="CHEBI:15377"/>
        <dbReference type="ChEBI" id="CHEBI:15378"/>
        <dbReference type="ChEBI" id="CHEBI:17408"/>
        <dbReference type="ChEBI" id="CHEBI:18035"/>
        <dbReference type="ChEBI" id="CHEBI:28868"/>
    </reaction>
</comment>
<dbReference type="SUPFAM" id="SSF53474">
    <property type="entry name" value="alpha/beta-Hydrolases"/>
    <property type="match status" value="1"/>
</dbReference>
<accession>A0A8H4QJ92</accession>
<gene>
    <name evidence="7" type="ORF">D9613_004387</name>
</gene>
<reference evidence="7 8" key="1">
    <citation type="submission" date="2019-12" db="EMBL/GenBank/DDBJ databases">
        <authorList>
            <person name="Floudas D."/>
            <person name="Bentzer J."/>
            <person name="Ahren D."/>
            <person name="Johansson T."/>
            <person name="Persson P."/>
            <person name="Tunlid A."/>
        </authorList>
    </citation>
    <scope>NUCLEOTIDE SEQUENCE [LARGE SCALE GENOMIC DNA]</scope>
    <source>
        <strain evidence="7 8">CBS 102.39</strain>
    </source>
</reference>
<protein>
    <recommendedName>
        <fullName evidence="6">Fungal lipase-type domain-containing protein</fullName>
    </recommendedName>
</protein>
<evidence type="ECO:0000259" key="6">
    <source>
        <dbReference type="Pfam" id="PF01764"/>
    </source>
</evidence>